<reference evidence="1" key="2">
    <citation type="submission" date="2023-05" db="EMBL/GenBank/DDBJ databases">
        <authorList>
            <person name="Schelkunov M.I."/>
        </authorList>
    </citation>
    <scope>NUCLEOTIDE SEQUENCE</scope>
    <source>
        <strain evidence="1">Hsosn_3</strain>
        <tissue evidence="1">Leaf</tissue>
    </source>
</reference>
<name>A0AAD8J0H5_9APIA</name>
<comment type="caution">
    <text evidence="1">The sequence shown here is derived from an EMBL/GenBank/DDBJ whole genome shotgun (WGS) entry which is preliminary data.</text>
</comment>
<dbReference type="AlphaFoldDB" id="A0AAD8J0H5"/>
<protein>
    <submittedName>
        <fullName evidence="1">Uncharacterized protein</fullName>
    </submittedName>
</protein>
<reference evidence="1" key="1">
    <citation type="submission" date="2023-02" db="EMBL/GenBank/DDBJ databases">
        <title>Genome of toxic invasive species Heracleum sosnowskyi carries increased number of genes despite the absence of recent whole-genome duplications.</title>
        <authorList>
            <person name="Schelkunov M."/>
            <person name="Shtratnikova V."/>
            <person name="Makarenko M."/>
            <person name="Klepikova A."/>
            <person name="Omelchenko D."/>
            <person name="Novikova G."/>
            <person name="Obukhova E."/>
            <person name="Bogdanov V."/>
            <person name="Penin A."/>
            <person name="Logacheva M."/>
        </authorList>
    </citation>
    <scope>NUCLEOTIDE SEQUENCE</scope>
    <source>
        <strain evidence="1">Hsosn_3</strain>
        <tissue evidence="1">Leaf</tissue>
    </source>
</reference>
<dbReference type="Proteomes" id="UP001237642">
    <property type="component" value="Unassembled WGS sequence"/>
</dbReference>
<evidence type="ECO:0000313" key="2">
    <source>
        <dbReference type="Proteomes" id="UP001237642"/>
    </source>
</evidence>
<evidence type="ECO:0000313" key="1">
    <source>
        <dbReference type="EMBL" id="KAK1394348.1"/>
    </source>
</evidence>
<sequence length="149" mass="17039">MECLMNKVYDINSYQMQSVRLFTQDNQNSQVLTGLLDEIDQEQRRWAQPNCNIKFSPSARPFWWLDKSSLFIFWGFLPYMDGNDKVAATGVGKSNEYCAHIGSVSFGKHKGLMCLARKTNVILETGIHLHLGFASRKMDDQKKNPSAEN</sequence>
<keyword evidence="2" id="KW-1185">Reference proteome</keyword>
<gene>
    <name evidence="1" type="ORF">POM88_013404</name>
</gene>
<organism evidence="1 2">
    <name type="scientific">Heracleum sosnowskyi</name>
    <dbReference type="NCBI Taxonomy" id="360622"/>
    <lineage>
        <taxon>Eukaryota</taxon>
        <taxon>Viridiplantae</taxon>
        <taxon>Streptophyta</taxon>
        <taxon>Embryophyta</taxon>
        <taxon>Tracheophyta</taxon>
        <taxon>Spermatophyta</taxon>
        <taxon>Magnoliopsida</taxon>
        <taxon>eudicotyledons</taxon>
        <taxon>Gunneridae</taxon>
        <taxon>Pentapetalae</taxon>
        <taxon>asterids</taxon>
        <taxon>campanulids</taxon>
        <taxon>Apiales</taxon>
        <taxon>Apiaceae</taxon>
        <taxon>Apioideae</taxon>
        <taxon>apioid superclade</taxon>
        <taxon>Tordylieae</taxon>
        <taxon>Tordyliinae</taxon>
        <taxon>Heracleum</taxon>
    </lineage>
</organism>
<proteinExistence type="predicted"/>
<dbReference type="EMBL" id="JAUIZM010000003">
    <property type="protein sequence ID" value="KAK1394348.1"/>
    <property type="molecule type" value="Genomic_DNA"/>
</dbReference>
<accession>A0AAD8J0H5</accession>